<proteinExistence type="predicted"/>
<reference evidence="2" key="1">
    <citation type="journal article" date="2011" name="Nat. Genet.">
        <title>The Arabidopsis lyrata genome sequence and the basis of rapid genome size change.</title>
        <authorList>
            <person name="Hu T.T."/>
            <person name="Pattyn P."/>
            <person name="Bakker E.G."/>
            <person name="Cao J."/>
            <person name="Cheng J.-F."/>
            <person name="Clark R.M."/>
            <person name="Fahlgren N."/>
            <person name="Fawcett J.A."/>
            <person name="Grimwood J."/>
            <person name="Gundlach H."/>
            <person name="Haberer G."/>
            <person name="Hollister J.D."/>
            <person name="Ossowski S."/>
            <person name="Ottilar R.P."/>
            <person name="Salamov A.A."/>
            <person name="Schneeberger K."/>
            <person name="Spannagl M."/>
            <person name="Wang X."/>
            <person name="Yang L."/>
            <person name="Nasrallah M.E."/>
            <person name="Bergelson J."/>
            <person name="Carrington J.C."/>
            <person name="Gaut B.S."/>
            <person name="Schmutz J."/>
            <person name="Mayer K.F.X."/>
            <person name="Van de Peer Y."/>
            <person name="Grigoriev I.V."/>
            <person name="Nordborg M."/>
            <person name="Weigel D."/>
            <person name="Guo Y.-L."/>
        </authorList>
    </citation>
    <scope>NUCLEOTIDE SEQUENCE [LARGE SCALE GENOMIC DNA]</scope>
    <source>
        <strain evidence="2">cv. MN47</strain>
    </source>
</reference>
<accession>D7MHV6</accession>
<protein>
    <submittedName>
        <fullName evidence="1">Predicted protein</fullName>
    </submittedName>
</protein>
<organism evidence="2">
    <name type="scientific">Arabidopsis lyrata subsp. lyrata</name>
    <name type="common">Lyre-leaved rock-cress</name>
    <dbReference type="NCBI Taxonomy" id="81972"/>
    <lineage>
        <taxon>Eukaryota</taxon>
        <taxon>Viridiplantae</taxon>
        <taxon>Streptophyta</taxon>
        <taxon>Embryophyta</taxon>
        <taxon>Tracheophyta</taxon>
        <taxon>Spermatophyta</taxon>
        <taxon>Magnoliopsida</taxon>
        <taxon>eudicotyledons</taxon>
        <taxon>Gunneridae</taxon>
        <taxon>Pentapetalae</taxon>
        <taxon>rosids</taxon>
        <taxon>malvids</taxon>
        <taxon>Brassicales</taxon>
        <taxon>Brassicaceae</taxon>
        <taxon>Camelineae</taxon>
        <taxon>Arabidopsis</taxon>
    </lineage>
</organism>
<sequence>MPSFPASQLSHISPNVFISLGAGDVSCSPEAARRFIYRQTVSERSCKSGGSAIGLDPLRGLRGKGREKDLSVPLSFLLRLMMKSSPNAVRGDIKRLNVFEMGETEEQKWGKPSKEEN</sequence>
<name>D7MHV6_ARALL</name>
<evidence type="ECO:0000313" key="2">
    <source>
        <dbReference type="Proteomes" id="UP000008694"/>
    </source>
</evidence>
<dbReference type="AlphaFoldDB" id="D7MHV6"/>
<gene>
    <name evidence="1" type="ORF">ARALYDRAFT_659113</name>
</gene>
<evidence type="ECO:0000313" key="1">
    <source>
        <dbReference type="EMBL" id="EFH44695.1"/>
    </source>
</evidence>
<keyword evidence="2" id="KW-1185">Reference proteome</keyword>
<dbReference type="Gramene" id="Al_scaffold_0007_3168">
    <property type="protein sequence ID" value="Al_scaffold_0007_3168"/>
    <property type="gene ID" value="Al_scaffold_0007_3168"/>
</dbReference>
<dbReference type="HOGENOM" id="CLU_2088143_0_0_1"/>
<dbReference type="Proteomes" id="UP000008694">
    <property type="component" value="Unassembled WGS sequence"/>
</dbReference>
<dbReference type="EMBL" id="GL348719">
    <property type="protein sequence ID" value="EFH44695.1"/>
    <property type="molecule type" value="Genomic_DNA"/>
</dbReference>